<dbReference type="Gene3D" id="3.40.50.1820">
    <property type="entry name" value="alpha/beta hydrolase"/>
    <property type="match status" value="1"/>
</dbReference>
<name>A0ABS1W0Q6_9ACTN</name>
<dbReference type="Proteomes" id="UP000598996">
    <property type="component" value="Unassembled WGS sequence"/>
</dbReference>
<dbReference type="InterPro" id="IPR012223">
    <property type="entry name" value="TEII"/>
</dbReference>
<comment type="similarity">
    <text evidence="1">Belongs to the thioesterase family.</text>
</comment>
<comment type="caution">
    <text evidence="4">The sequence shown here is derived from an EMBL/GenBank/DDBJ whole genome shotgun (WGS) entry which is preliminary data.</text>
</comment>
<keyword evidence="2" id="KW-0378">Hydrolase</keyword>
<dbReference type="InterPro" id="IPR001031">
    <property type="entry name" value="Thioesterase"/>
</dbReference>
<keyword evidence="5" id="KW-1185">Reference proteome</keyword>
<evidence type="ECO:0000313" key="5">
    <source>
        <dbReference type="Proteomes" id="UP000598996"/>
    </source>
</evidence>
<evidence type="ECO:0000259" key="3">
    <source>
        <dbReference type="SMART" id="SM00824"/>
    </source>
</evidence>
<evidence type="ECO:0000256" key="2">
    <source>
        <dbReference type="ARBA" id="ARBA00022801"/>
    </source>
</evidence>
<organism evidence="4 5">
    <name type="scientific">Paractinoplanes lichenicola</name>
    <dbReference type="NCBI Taxonomy" id="2802976"/>
    <lineage>
        <taxon>Bacteria</taxon>
        <taxon>Bacillati</taxon>
        <taxon>Actinomycetota</taxon>
        <taxon>Actinomycetes</taxon>
        <taxon>Micromonosporales</taxon>
        <taxon>Micromonosporaceae</taxon>
        <taxon>Paractinoplanes</taxon>
    </lineage>
</organism>
<dbReference type="PANTHER" id="PTHR11487:SF0">
    <property type="entry name" value="S-ACYL FATTY ACID SYNTHASE THIOESTERASE, MEDIUM CHAIN"/>
    <property type="match status" value="1"/>
</dbReference>
<protein>
    <submittedName>
        <fullName evidence="4">Thioesterase</fullName>
    </submittedName>
</protein>
<feature type="domain" description="Thioesterase TesA-like" evidence="3">
    <location>
        <begin position="21"/>
        <end position="243"/>
    </location>
</feature>
<dbReference type="SMART" id="SM00824">
    <property type="entry name" value="PKS_TE"/>
    <property type="match status" value="1"/>
</dbReference>
<dbReference type="SUPFAM" id="SSF53474">
    <property type="entry name" value="alpha/beta-Hydrolases"/>
    <property type="match status" value="1"/>
</dbReference>
<dbReference type="EMBL" id="JAENHO010000013">
    <property type="protein sequence ID" value="MBL7260315.1"/>
    <property type="molecule type" value="Genomic_DNA"/>
</dbReference>
<proteinExistence type="inferred from homology"/>
<reference evidence="4 5" key="1">
    <citation type="submission" date="2021-01" db="EMBL/GenBank/DDBJ databases">
        <title>Actinoplanes sp. nov. LDG1-01 isolated from lichen.</title>
        <authorList>
            <person name="Saeng-In P."/>
            <person name="Phongsopitanun W."/>
            <person name="Kanchanasin P."/>
            <person name="Yuki M."/>
            <person name="Kudo T."/>
            <person name="Ohkuma M."/>
            <person name="Tanasupawat S."/>
        </authorList>
    </citation>
    <scope>NUCLEOTIDE SEQUENCE [LARGE SCALE GENOMIC DNA]</scope>
    <source>
        <strain evidence="4 5">LDG1-01</strain>
    </source>
</reference>
<evidence type="ECO:0000256" key="1">
    <source>
        <dbReference type="ARBA" id="ARBA00007169"/>
    </source>
</evidence>
<dbReference type="InterPro" id="IPR020802">
    <property type="entry name" value="TesA-like"/>
</dbReference>
<dbReference type="InterPro" id="IPR029058">
    <property type="entry name" value="AB_hydrolase_fold"/>
</dbReference>
<evidence type="ECO:0000313" key="4">
    <source>
        <dbReference type="EMBL" id="MBL7260315.1"/>
    </source>
</evidence>
<dbReference type="Pfam" id="PF00975">
    <property type="entry name" value="Thioesterase"/>
    <property type="match status" value="1"/>
</dbReference>
<gene>
    <name evidence="4" type="ORF">JKJ07_39055</name>
</gene>
<dbReference type="PANTHER" id="PTHR11487">
    <property type="entry name" value="THIOESTERASE"/>
    <property type="match status" value="1"/>
</dbReference>
<sequence length="251" mass="27905">MVKDRWLRRFRDGDECSTKLICFPHAGGWASAYRTWPANLPADVGVLGVRYPGREDRIGDPFPSRLESLADDLADALDHLAGQRLVLFGHSLGASVAHEVAIRLQQRGFPPAALCVSARLSPRSLASQPRLVVTDDELVEEIVRHDASRREVFEDLELREFALPAIRADLELVNDYRGCRGPVLNCPVYGYVGADDPAISKEQMRGWADVTRGAFRLRVFPGGHFYLRTSEAHLLTDMAEAWSPGGRHGFS</sequence>
<accession>A0ABS1W0Q6</accession>